<dbReference type="Gene3D" id="3.90.226.10">
    <property type="entry name" value="2-enoyl-CoA Hydratase, Chain A, domain 1"/>
    <property type="match status" value="2"/>
</dbReference>
<keyword evidence="15 19" id="KW-0443">Lipid metabolism</keyword>
<evidence type="ECO:0000256" key="20">
    <source>
        <dbReference type="HAMAP-Rule" id="MF_01395"/>
    </source>
</evidence>
<evidence type="ECO:0000256" key="4">
    <source>
        <dbReference type="ARBA" id="ARBA00010284"/>
    </source>
</evidence>
<dbReference type="InterPro" id="IPR011762">
    <property type="entry name" value="COA_CT_N"/>
</dbReference>
<dbReference type="InterPro" id="IPR001095">
    <property type="entry name" value="Acetyl_CoA_COase_a_su"/>
</dbReference>
<feature type="zinc finger region" description="C4-type" evidence="20">
    <location>
        <begin position="20"/>
        <end position="42"/>
    </location>
</feature>
<evidence type="ECO:0000256" key="14">
    <source>
        <dbReference type="ARBA" id="ARBA00022840"/>
    </source>
</evidence>
<name>A0ABQ4EAJ2_9ACTN</name>
<dbReference type="Pfam" id="PF17848">
    <property type="entry name" value="Zn_ribbon_ACC"/>
    <property type="match status" value="1"/>
</dbReference>
<keyword evidence="8 19" id="KW-0808">Transferase</keyword>
<dbReference type="InterPro" id="IPR011763">
    <property type="entry name" value="COA_CT_C"/>
</dbReference>
<feature type="domain" description="CoA carboxyltransferase N-terminal" evidence="22">
    <location>
        <begin position="16"/>
        <end position="285"/>
    </location>
</feature>
<accession>A0ABQ4EAJ2</accession>
<evidence type="ECO:0000256" key="16">
    <source>
        <dbReference type="ARBA" id="ARBA00023160"/>
    </source>
</evidence>
<dbReference type="PANTHER" id="PTHR42853">
    <property type="entry name" value="ACETYL-COENZYME A CARBOXYLASE CARBOXYL TRANSFERASE SUBUNIT ALPHA"/>
    <property type="match status" value="1"/>
</dbReference>
<protein>
    <recommendedName>
        <fullName evidence="19 20">Multifunctional fusion protein</fullName>
    </recommendedName>
    <domain>
        <recommendedName>
            <fullName evidence="19">Acetyl-coenzyme A carboxylase carboxyl transferase subunit alpha</fullName>
            <shortName evidence="19">ACCase subunit alpha</shortName>
            <shortName evidence="19">Acetyl-CoA carboxylase carboxyltransferase subunit alpha</shortName>
            <ecNumber evidence="19">2.1.3.15</ecNumber>
        </recommendedName>
    </domain>
    <domain>
        <recommendedName>
            <fullName evidence="20">Acetyl-coenzyme A carboxylase carboxyl transferase subunit beta</fullName>
            <shortName evidence="20">ACCase subunit beta</shortName>
            <shortName evidence="20">Acetyl-CoA carboxylase carboxyltransferase subunit beta</shortName>
        </recommendedName>
    </domain>
</protein>
<comment type="cofactor">
    <cofactor evidence="20">
        <name>Zn(2+)</name>
        <dbReference type="ChEBI" id="CHEBI:29105"/>
    </cofactor>
    <text evidence="20">Binds 1 zinc ion per subunit.</text>
</comment>
<dbReference type="EMBL" id="BONW01000039">
    <property type="protein sequence ID" value="GIG91751.1"/>
    <property type="molecule type" value="Genomic_DNA"/>
</dbReference>
<keyword evidence="25" id="KW-1185">Reference proteome</keyword>
<feature type="domain" description="CoA carboxyltransferase C-terminal" evidence="23">
    <location>
        <begin position="294"/>
        <end position="536"/>
    </location>
</feature>
<dbReference type="EC" id="2.1.3.15" evidence="19"/>
<dbReference type="NCBIfam" id="TIGR00515">
    <property type="entry name" value="accD"/>
    <property type="match status" value="1"/>
</dbReference>
<dbReference type="PROSITE" id="PS50980">
    <property type="entry name" value="COA_CT_NTER"/>
    <property type="match status" value="1"/>
</dbReference>
<keyword evidence="13 20" id="KW-0862">Zinc</keyword>
<comment type="function">
    <text evidence="17 20">Component of the acetyl coenzyme A carboxylase (ACC) complex. Biotin carboxylase (BC) catalyzes the carboxylation of biotin on its carrier protein (BCCP) and then the CO(2) group is transferred by the transcarboxylase to acetyl-CoA to form malonyl-CoA.</text>
</comment>
<keyword evidence="10 19" id="KW-0547">Nucleotide-binding</keyword>
<feature type="binding site" evidence="20">
    <location>
        <position position="42"/>
    </location>
    <ligand>
        <name>Zn(2+)</name>
        <dbReference type="ChEBI" id="CHEBI:29105"/>
    </ligand>
</feature>
<evidence type="ECO:0000259" key="23">
    <source>
        <dbReference type="PROSITE" id="PS50989"/>
    </source>
</evidence>
<evidence type="ECO:0000256" key="2">
    <source>
        <dbReference type="ARBA" id="ARBA00004956"/>
    </source>
</evidence>
<organism evidence="24 25">
    <name type="scientific">Plantactinospora endophytica</name>
    <dbReference type="NCBI Taxonomy" id="673535"/>
    <lineage>
        <taxon>Bacteria</taxon>
        <taxon>Bacillati</taxon>
        <taxon>Actinomycetota</taxon>
        <taxon>Actinomycetes</taxon>
        <taxon>Micromonosporales</taxon>
        <taxon>Micromonosporaceae</taxon>
        <taxon>Plantactinospora</taxon>
    </lineage>
</organism>
<dbReference type="HAMAP" id="MF_00823">
    <property type="entry name" value="AcetylCoA_CT_alpha"/>
    <property type="match status" value="1"/>
</dbReference>
<evidence type="ECO:0000256" key="9">
    <source>
        <dbReference type="ARBA" id="ARBA00022723"/>
    </source>
</evidence>
<evidence type="ECO:0000313" key="25">
    <source>
        <dbReference type="Proteomes" id="UP000646749"/>
    </source>
</evidence>
<dbReference type="PROSITE" id="PS50989">
    <property type="entry name" value="COA_CT_CTER"/>
    <property type="match status" value="1"/>
</dbReference>
<evidence type="ECO:0000256" key="11">
    <source>
        <dbReference type="ARBA" id="ARBA00022771"/>
    </source>
</evidence>
<dbReference type="PRINTS" id="PR01069">
    <property type="entry name" value="ACCCTRFRASEA"/>
</dbReference>
<gene>
    <name evidence="19" type="primary">accA</name>
    <name evidence="20" type="synonym">accD</name>
    <name evidence="24" type="ORF">Pen02_66870</name>
</gene>
<keyword evidence="7 19" id="KW-0444">Lipid biosynthesis</keyword>
<comment type="similarity">
    <text evidence="4">In the N-terminal section; belongs to the AccD/PCCB family.</text>
</comment>
<evidence type="ECO:0000256" key="18">
    <source>
        <dbReference type="ARBA" id="ARBA00049152"/>
    </source>
</evidence>
<evidence type="ECO:0000256" key="7">
    <source>
        <dbReference type="ARBA" id="ARBA00022516"/>
    </source>
</evidence>
<reference evidence="24 25" key="1">
    <citation type="submission" date="2021-01" db="EMBL/GenBank/DDBJ databases">
        <title>Whole genome shotgun sequence of Plantactinospora endophytica NBRC 110450.</title>
        <authorList>
            <person name="Komaki H."/>
            <person name="Tamura T."/>
        </authorList>
    </citation>
    <scope>NUCLEOTIDE SEQUENCE [LARGE SCALE GENOMIC DNA]</scope>
    <source>
        <strain evidence="24 25">NBRC 110450</strain>
    </source>
</reference>
<keyword evidence="11 20" id="KW-0863">Zinc-finger</keyword>
<dbReference type="InterPro" id="IPR041010">
    <property type="entry name" value="Znf-ACC"/>
</dbReference>
<evidence type="ECO:0000256" key="17">
    <source>
        <dbReference type="ARBA" id="ARBA00025280"/>
    </source>
</evidence>
<keyword evidence="6 19" id="KW-0963">Cytoplasm</keyword>
<comment type="function">
    <text evidence="19">Component of the acetyl coenzyme A carboxylase (ACC) complex. First, biotin carboxylase catalyzes the carboxylation of biotin on its carrier protein (BCCP) and then the CO(2) group is transferred by the carboxyltransferase to acetyl-CoA to form malonyl-CoA.</text>
</comment>
<comment type="subunit">
    <text evidence="5">Acetyl-CoA carboxylase is a heterotetramer composed of biotin carboxyl carrier protein (AccB), biotin carboxylase (AccC) and two subunits of ACCase subunit beta/alpha.</text>
</comment>
<evidence type="ECO:0000256" key="19">
    <source>
        <dbReference type="HAMAP-Rule" id="MF_00823"/>
    </source>
</evidence>
<evidence type="ECO:0000259" key="22">
    <source>
        <dbReference type="PROSITE" id="PS50980"/>
    </source>
</evidence>
<comment type="similarity">
    <text evidence="3">In the C-terminal section; belongs to the AccA family.</text>
</comment>
<evidence type="ECO:0000256" key="8">
    <source>
        <dbReference type="ARBA" id="ARBA00022679"/>
    </source>
</evidence>
<feature type="binding site" evidence="20">
    <location>
        <position position="23"/>
    </location>
    <ligand>
        <name>Zn(2+)</name>
        <dbReference type="ChEBI" id="CHEBI:29105"/>
    </ligand>
</feature>
<evidence type="ECO:0000256" key="12">
    <source>
        <dbReference type="ARBA" id="ARBA00022832"/>
    </source>
</evidence>
<evidence type="ECO:0000256" key="15">
    <source>
        <dbReference type="ARBA" id="ARBA00023098"/>
    </source>
</evidence>
<keyword evidence="12 19" id="KW-0276">Fatty acid metabolism</keyword>
<feature type="binding site" evidence="20">
    <location>
        <position position="39"/>
    </location>
    <ligand>
        <name>Zn(2+)</name>
        <dbReference type="ChEBI" id="CHEBI:29105"/>
    </ligand>
</feature>
<evidence type="ECO:0000313" key="24">
    <source>
        <dbReference type="EMBL" id="GIG91751.1"/>
    </source>
</evidence>
<evidence type="ECO:0000256" key="21">
    <source>
        <dbReference type="SAM" id="MobiDB-lite"/>
    </source>
</evidence>
<dbReference type="SUPFAM" id="SSF52096">
    <property type="entry name" value="ClpP/crotonase"/>
    <property type="match status" value="2"/>
</dbReference>
<dbReference type="HAMAP" id="MF_01395">
    <property type="entry name" value="AcetylCoA_CT_beta"/>
    <property type="match status" value="1"/>
</dbReference>
<comment type="subcellular location">
    <subcellularLocation>
        <location evidence="1 19">Cytoplasm</location>
    </subcellularLocation>
</comment>
<dbReference type="InterPro" id="IPR000438">
    <property type="entry name" value="Acetyl_CoA_COase_Trfase_b_su"/>
</dbReference>
<feature type="region of interest" description="Disordered" evidence="21">
    <location>
        <begin position="278"/>
        <end position="299"/>
    </location>
</feature>
<dbReference type="RefSeq" id="WP_239141694.1">
    <property type="nucleotide sequence ID" value="NZ_BONW01000039.1"/>
</dbReference>
<keyword evidence="14 19" id="KW-0067">ATP-binding</keyword>
<comment type="similarity">
    <text evidence="20">Belongs to the AccD/PCCB family.</text>
</comment>
<comment type="similarity">
    <text evidence="19">Belongs to the AccA family.</text>
</comment>
<evidence type="ECO:0000256" key="6">
    <source>
        <dbReference type="ARBA" id="ARBA00022490"/>
    </source>
</evidence>
<comment type="caution">
    <text evidence="24">The sequence shown here is derived from an EMBL/GenBank/DDBJ whole genome shotgun (WGS) entry which is preliminary data.</text>
</comment>
<feature type="binding site" evidence="20">
    <location>
        <position position="20"/>
    </location>
    <ligand>
        <name>Zn(2+)</name>
        <dbReference type="ChEBI" id="CHEBI:29105"/>
    </ligand>
</feature>
<dbReference type="PANTHER" id="PTHR42853:SF3">
    <property type="entry name" value="ACETYL-COENZYME A CARBOXYLASE CARBOXYL TRANSFERASE SUBUNIT ALPHA, CHLOROPLASTIC"/>
    <property type="match status" value="1"/>
</dbReference>
<comment type="pathway">
    <text evidence="2 19">Lipid metabolism; malonyl-CoA biosynthesis; malonyl-CoA from acetyl-CoA: step 1/1.</text>
</comment>
<evidence type="ECO:0000256" key="3">
    <source>
        <dbReference type="ARBA" id="ARBA00006276"/>
    </source>
</evidence>
<proteinExistence type="inferred from homology"/>
<keyword evidence="9 20" id="KW-0479">Metal-binding</keyword>
<dbReference type="Pfam" id="PF03255">
    <property type="entry name" value="ACCA"/>
    <property type="match status" value="1"/>
</dbReference>
<evidence type="ECO:0000256" key="10">
    <source>
        <dbReference type="ARBA" id="ARBA00022741"/>
    </source>
</evidence>
<keyword evidence="16 19" id="KW-0275">Fatty acid biosynthesis</keyword>
<evidence type="ECO:0000256" key="1">
    <source>
        <dbReference type="ARBA" id="ARBA00004496"/>
    </source>
</evidence>
<dbReference type="InterPro" id="IPR029045">
    <property type="entry name" value="ClpP/crotonase-like_dom_sf"/>
</dbReference>
<evidence type="ECO:0000256" key="13">
    <source>
        <dbReference type="ARBA" id="ARBA00022833"/>
    </source>
</evidence>
<dbReference type="Proteomes" id="UP000646749">
    <property type="component" value="Unassembled WGS sequence"/>
</dbReference>
<comment type="catalytic activity">
    <reaction evidence="18 19">
        <text>N(6)-carboxybiotinyl-L-lysyl-[protein] + acetyl-CoA = N(6)-biotinyl-L-lysyl-[protein] + malonyl-CoA</text>
        <dbReference type="Rhea" id="RHEA:54728"/>
        <dbReference type="Rhea" id="RHEA-COMP:10505"/>
        <dbReference type="Rhea" id="RHEA-COMP:10506"/>
        <dbReference type="ChEBI" id="CHEBI:57288"/>
        <dbReference type="ChEBI" id="CHEBI:57384"/>
        <dbReference type="ChEBI" id="CHEBI:83144"/>
        <dbReference type="ChEBI" id="CHEBI:83145"/>
        <dbReference type="EC" id="2.1.3.15"/>
    </reaction>
</comment>
<sequence>MGTSTLDLINELPDGVWRPCPRCAALLHRDRLARALHTCPECGHHLPLRADDRIALLVDPDSFVEYDADLAGTDPLEFTDRMPYPERLARARAKTGRAEGAVLGLATIGGHRVALVVLDFAFLGGSMGSVVGEKVARAAETALDHGVPLVAVSASGGARMQEGVLSLLQMAKTAAAIRLLRDAGVPFVSVLTDPVYGGVAASFASLGDVIVAEEGTRAGFAGPRVIEQTIRQPLPAGFQTARFLHEHGHVDLVVRRAELRGVLARLVGFCAAAGTSAGTPSAVTGRRPARGAGHDDRPERSVDAWTAVGRARAADRPTVREHIDRIFGDFVELHGDRWERDDPAIVGGLARLDGAPVVVVGHAKGRDTRENVANNFGMPHPAGYRKVMRLFELAQRWGVPVVTLVDTPGAYPGLAAEEGNQSAAIAETLALAAGLRTPVVAVITGEGGSGGALALAVADRLLIQENGVFSVISPEGCAAILFGDAGQAPVAARALRLRAEDLARLGLVDEILPEPPGDPARAAELIAEAVGRLLRQLAGVPVEELLAARYRRLRGYGVLAPDGATGGRPAARPWKEDAHV</sequence>
<comment type="subunit">
    <text evidence="19">Acetyl-CoA carboxylase is a heterohexamer composed of biotin carboxyl carrier protein (AccB), biotin carboxylase (AccC) and two subunits each of ACCase subunit alpha (AccA) and ACCase subunit beta (AccD).</text>
</comment>
<evidence type="ECO:0000256" key="5">
    <source>
        <dbReference type="ARBA" id="ARBA00011664"/>
    </source>
</evidence>